<dbReference type="RefSeq" id="WP_129929236.1">
    <property type="nucleotide sequence ID" value="NZ_CP159510.1"/>
</dbReference>
<accession>A0AAU8ICW4</accession>
<name>A0AAU8ICW4_9BACL</name>
<gene>
    <name evidence="1" type="ORF">ABNN70_10090</name>
</gene>
<proteinExistence type="predicted"/>
<keyword evidence="1" id="KW-0969">Cilium</keyword>
<dbReference type="NCBIfam" id="TIGR02530">
    <property type="entry name" value="flg_new"/>
    <property type="match status" value="1"/>
</dbReference>
<sequence length="130" mass="14675">MNKISDHGQLPFIHPAVHSLSTHKYKPSAEKSSFRSELDARIHDQPVKMSKHARQRMSERDIHLSASEWNQIGEKLHEAERMGIRDSLILTKDVALVVNAPNHTVITAMDLQEAGSHIFTNINGTIIINH</sequence>
<dbReference type="Pfam" id="PF12611">
    <property type="entry name" value="Flagellar_put"/>
    <property type="match status" value="1"/>
</dbReference>
<dbReference type="InterPro" id="IPR013367">
    <property type="entry name" value="Flagellar_put"/>
</dbReference>
<protein>
    <submittedName>
        <fullName evidence="1">TIGR02530 family flagellar biosynthesis protein</fullName>
    </submittedName>
</protein>
<keyword evidence="1" id="KW-0966">Cell projection</keyword>
<dbReference type="AlphaFoldDB" id="A0AAU8ICW4"/>
<dbReference type="EMBL" id="CP159510">
    <property type="protein sequence ID" value="XCJ16049.1"/>
    <property type="molecule type" value="Genomic_DNA"/>
</dbReference>
<reference evidence="1" key="1">
    <citation type="submission" date="2024-06" db="EMBL/GenBank/DDBJ databases">
        <authorList>
            <person name="Fan A."/>
            <person name="Zhang F.Y."/>
            <person name="Zhang L."/>
        </authorList>
    </citation>
    <scope>NUCLEOTIDE SEQUENCE</scope>
    <source>
        <strain evidence="1">Y61</strain>
    </source>
</reference>
<organism evidence="1">
    <name type="scientific">Sporolactobacillus sp. Y61</name>
    <dbReference type="NCBI Taxonomy" id="3160863"/>
    <lineage>
        <taxon>Bacteria</taxon>
        <taxon>Bacillati</taxon>
        <taxon>Bacillota</taxon>
        <taxon>Bacilli</taxon>
        <taxon>Bacillales</taxon>
        <taxon>Sporolactobacillaceae</taxon>
        <taxon>Sporolactobacillus</taxon>
    </lineage>
</organism>
<evidence type="ECO:0000313" key="1">
    <source>
        <dbReference type="EMBL" id="XCJ16049.1"/>
    </source>
</evidence>
<keyword evidence="1" id="KW-0282">Flagellum</keyword>